<evidence type="ECO:0000256" key="5">
    <source>
        <dbReference type="ARBA" id="ARBA00022741"/>
    </source>
</evidence>
<dbReference type="Pfam" id="PF00069">
    <property type="entry name" value="Pkinase"/>
    <property type="match status" value="1"/>
</dbReference>
<feature type="compositionally biased region" description="Acidic residues" evidence="9">
    <location>
        <begin position="247"/>
        <end position="257"/>
    </location>
</feature>
<evidence type="ECO:0000313" key="11">
    <source>
        <dbReference type="EMBL" id="RRT72287.1"/>
    </source>
</evidence>
<feature type="compositionally biased region" description="Basic and acidic residues" evidence="9">
    <location>
        <begin position="341"/>
        <end position="351"/>
    </location>
</feature>
<dbReference type="EMBL" id="AMZH03003451">
    <property type="protein sequence ID" value="RRT72287.1"/>
    <property type="molecule type" value="Genomic_DNA"/>
</dbReference>
<accession>A0A427A7Q7</accession>
<proteinExistence type="inferred from homology"/>
<dbReference type="Proteomes" id="UP000287651">
    <property type="component" value="Unassembled WGS sequence"/>
</dbReference>
<dbReference type="InterPro" id="IPR000719">
    <property type="entry name" value="Prot_kinase_dom"/>
</dbReference>
<dbReference type="EC" id="2.7.11.23" evidence="2"/>
<dbReference type="PANTHER" id="PTHR24056">
    <property type="entry name" value="CELL DIVISION PROTEIN KINASE"/>
    <property type="match status" value="1"/>
</dbReference>
<evidence type="ECO:0000256" key="3">
    <source>
        <dbReference type="ARBA" id="ARBA00022527"/>
    </source>
</evidence>
<keyword evidence="6" id="KW-0418">Kinase</keyword>
<dbReference type="SUPFAM" id="SSF56112">
    <property type="entry name" value="Protein kinase-like (PK-like)"/>
    <property type="match status" value="1"/>
</dbReference>
<feature type="compositionally biased region" description="Low complexity" evidence="9">
    <location>
        <begin position="65"/>
        <end position="82"/>
    </location>
</feature>
<dbReference type="FunFam" id="3.30.200.20:FF:000172">
    <property type="entry name" value="cyclin-dependent kinase G-2 isoform X1"/>
    <property type="match status" value="1"/>
</dbReference>
<feature type="compositionally biased region" description="Basic and acidic residues" evidence="9">
    <location>
        <begin position="89"/>
        <end position="98"/>
    </location>
</feature>
<evidence type="ECO:0000259" key="10">
    <source>
        <dbReference type="PROSITE" id="PS50011"/>
    </source>
</evidence>
<comment type="similarity">
    <text evidence="1">Belongs to the protein kinase superfamily. CMGC Ser/Thr protein kinase family. CDC2/CDKX subfamily.</text>
</comment>
<dbReference type="GO" id="GO:0007346">
    <property type="term" value="P:regulation of mitotic cell cycle"/>
    <property type="evidence" value="ECO:0007669"/>
    <property type="project" value="TreeGrafter"/>
</dbReference>
<dbReference type="GO" id="GO:0008353">
    <property type="term" value="F:RNA polymerase II CTD heptapeptide repeat kinase activity"/>
    <property type="evidence" value="ECO:0007669"/>
    <property type="project" value="UniProtKB-EC"/>
</dbReference>
<gene>
    <name evidence="11" type="ORF">B296_00003028</name>
</gene>
<sequence length="505" mass="56535">MAAGRHGSYRDNRLRDREADVEVSSRKDYYRDGLRDGGRNRDHSRDVRNRISVRQKDIQEMGAVNGSYSSPLNNLSGGNSHSQKINHLSGRDVDRETGELSSGSGSDDAEAPISKISENGTQDMENGDSSMSIRKRKFSPIIWDRDDNKQSAVATSRNKYKFEQVKLPPPPPLPEGFVPPHSIDVVLPCAVNMSPVDVDVDVPADSPQEQLVDPDQEARLVDDYEEELAPARSISFSRWADVNSVLNDDEDKPFEDDLVPKRRKATPLSDLGRQQMQKKTPTPELGEVIVRVNSGGSLCKLSDSEGKNGNTDRELGNDRNDYMDVDGDEYDTDTSDQLSDTDSKGKDDEAKVLGPAQPPQRCINMLQGCRSVDEFERLNKIDEGTYGVVYRAKDKKSKEIVALKKVKMEKEREGFPLTSLREINILLSFHHPSIVDVKEVVTGSSLDSIFMVMEYMEHDLKGLMETMKQPFSQSEIFRTLGTPNEKIWPGFAKLPGIKVKFAKQP</sequence>
<reference evidence="11 12" key="1">
    <citation type="journal article" date="2014" name="Agronomy (Basel)">
        <title>A Draft Genome Sequence for Ensete ventricosum, the Drought-Tolerant Tree Against Hunger.</title>
        <authorList>
            <person name="Harrison J."/>
            <person name="Moore K.A."/>
            <person name="Paszkiewicz K."/>
            <person name="Jones T."/>
            <person name="Grant M."/>
            <person name="Ambacheew D."/>
            <person name="Muzemil S."/>
            <person name="Studholme D.J."/>
        </authorList>
    </citation>
    <scope>NUCLEOTIDE SEQUENCE [LARGE SCALE GENOMIC DNA]</scope>
</reference>
<dbReference type="InterPro" id="IPR011009">
    <property type="entry name" value="Kinase-like_dom_sf"/>
</dbReference>
<comment type="caution">
    <text evidence="11">The sequence shown here is derived from an EMBL/GenBank/DDBJ whole genome shotgun (WGS) entry which is preliminary data.</text>
</comment>
<dbReference type="InterPro" id="IPR050108">
    <property type="entry name" value="CDK"/>
</dbReference>
<keyword evidence="4" id="KW-0808">Transferase</keyword>
<feature type="region of interest" description="Disordered" evidence="9">
    <location>
        <begin position="299"/>
        <end position="358"/>
    </location>
</feature>
<evidence type="ECO:0000256" key="2">
    <source>
        <dbReference type="ARBA" id="ARBA00012409"/>
    </source>
</evidence>
<dbReference type="PROSITE" id="PS50011">
    <property type="entry name" value="PROTEIN_KINASE_DOM"/>
    <property type="match status" value="1"/>
</dbReference>
<feature type="compositionally biased region" description="Polar residues" evidence="9">
    <location>
        <begin position="116"/>
        <end position="131"/>
    </location>
</feature>
<feature type="region of interest" description="Disordered" evidence="9">
    <location>
        <begin position="247"/>
        <end position="287"/>
    </location>
</feature>
<evidence type="ECO:0000256" key="8">
    <source>
        <dbReference type="ARBA" id="ARBA00049280"/>
    </source>
</evidence>
<evidence type="ECO:0000256" key="7">
    <source>
        <dbReference type="ARBA" id="ARBA00022840"/>
    </source>
</evidence>
<comment type="catalytic activity">
    <reaction evidence="8">
        <text>[DNA-directed RNA polymerase] + ATP = phospho-[DNA-directed RNA polymerase] + ADP + H(+)</text>
        <dbReference type="Rhea" id="RHEA:10216"/>
        <dbReference type="Rhea" id="RHEA-COMP:11321"/>
        <dbReference type="Rhea" id="RHEA-COMP:11322"/>
        <dbReference type="ChEBI" id="CHEBI:15378"/>
        <dbReference type="ChEBI" id="CHEBI:30616"/>
        <dbReference type="ChEBI" id="CHEBI:43176"/>
        <dbReference type="ChEBI" id="CHEBI:68546"/>
        <dbReference type="ChEBI" id="CHEBI:456216"/>
        <dbReference type="EC" id="2.7.11.23"/>
    </reaction>
</comment>
<feature type="compositionally biased region" description="Acidic residues" evidence="9">
    <location>
        <begin position="323"/>
        <end position="334"/>
    </location>
</feature>
<feature type="compositionally biased region" description="Basic and acidic residues" evidence="9">
    <location>
        <begin position="302"/>
        <end position="322"/>
    </location>
</feature>
<dbReference type="GO" id="GO:0005634">
    <property type="term" value="C:nucleus"/>
    <property type="evidence" value="ECO:0007669"/>
    <property type="project" value="UniProtKB-ARBA"/>
</dbReference>
<keyword evidence="5" id="KW-0547">Nucleotide-binding</keyword>
<keyword evidence="7" id="KW-0067">ATP-binding</keyword>
<evidence type="ECO:0000256" key="4">
    <source>
        <dbReference type="ARBA" id="ARBA00022679"/>
    </source>
</evidence>
<evidence type="ECO:0000256" key="6">
    <source>
        <dbReference type="ARBA" id="ARBA00022777"/>
    </source>
</evidence>
<name>A0A427A7Q7_ENSVE</name>
<organism evidence="11 12">
    <name type="scientific">Ensete ventricosum</name>
    <name type="common">Abyssinian banana</name>
    <name type="synonym">Musa ensete</name>
    <dbReference type="NCBI Taxonomy" id="4639"/>
    <lineage>
        <taxon>Eukaryota</taxon>
        <taxon>Viridiplantae</taxon>
        <taxon>Streptophyta</taxon>
        <taxon>Embryophyta</taxon>
        <taxon>Tracheophyta</taxon>
        <taxon>Spermatophyta</taxon>
        <taxon>Magnoliopsida</taxon>
        <taxon>Liliopsida</taxon>
        <taxon>Zingiberales</taxon>
        <taxon>Musaceae</taxon>
        <taxon>Ensete</taxon>
    </lineage>
</organism>
<dbReference type="GO" id="GO:0005524">
    <property type="term" value="F:ATP binding"/>
    <property type="evidence" value="ECO:0007669"/>
    <property type="project" value="UniProtKB-KW"/>
</dbReference>
<dbReference type="Gene3D" id="3.30.200.20">
    <property type="entry name" value="Phosphorylase Kinase, domain 1"/>
    <property type="match status" value="1"/>
</dbReference>
<protein>
    <recommendedName>
        <fullName evidence="2">[RNA-polymerase]-subunit kinase</fullName>
        <ecNumber evidence="2">2.7.11.23</ecNumber>
    </recommendedName>
</protein>
<feature type="domain" description="Protein kinase" evidence="10">
    <location>
        <begin position="375"/>
        <end position="505"/>
    </location>
</feature>
<evidence type="ECO:0000313" key="12">
    <source>
        <dbReference type="Proteomes" id="UP000287651"/>
    </source>
</evidence>
<feature type="compositionally biased region" description="Basic and acidic residues" evidence="9">
    <location>
        <begin position="8"/>
        <end position="59"/>
    </location>
</feature>
<keyword evidence="3" id="KW-0723">Serine/threonine-protein kinase</keyword>
<dbReference type="PANTHER" id="PTHR24056:SF107">
    <property type="entry name" value="CYCLIN-DEPENDENT KINASE 11A-RELATED"/>
    <property type="match status" value="1"/>
</dbReference>
<evidence type="ECO:0000256" key="1">
    <source>
        <dbReference type="ARBA" id="ARBA00006485"/>
    </source>
</evidence>
<evidence type="ECO:0000256" key="9">
    <source>
        <dbReference type="SAM" id="MobiDB-lite"/>
    </source>
</evidence>
<dbReference type="AlphaFoldDB" id="A0A427A7Q7"/>
<dbReference type="SMART" id="SM00220">
    <property type="entry name" value="S_TKc"/>
    <property type="match status" value="1"/>
</dbReference>
<feature type="region of interest" description="Disordered" evidence="9">
    <location>
        <begin position="1"/>
        <end position="131"/>
    </location>
</feature>